<dbReference type="AlphaFoldDB" id="A8B9J7"/>
<sequence length="935" mass="101461">MSSRLLARTRPRLTNTPSLSESSDPVVASVVHTISLSGQPTSPEPDLHDIHSSPTTTLSDLISRRIQADLVSNSAQSAVSQALRTVSSMSPIAPRHTMTQDNSGISDAVVDISIARTAGNLPPWHQHYRAGPLELLAVPHNKTRQPADKIPEDIAPSVHLNHHDVLDTKFQRPITAKYLPTAGESLAENNETSCKVLNAHTPPGRMFPHAPNQTPPPYAISPALNKAGIQETLSSFSNDSVDLPGVIAHVDRDTKTVPLPTGAGQVLSITRTVLANRIPAPAAIQPSYFDRATSSPSIVPSGIIPVISKPELLPMMPSAKSAPSIDQRELNPNESATSPDIVEIVSVKNSYNDKQEPEPLSVLIQKAILRQHKEKLDKAPDKMTEIAARAQQMKNAYDIENRLSQPASVLTPCFGQANEHLSSVTFSNSNRESNSKTDQSISTTQTSAKPKVSTKSKRRSSKKPCSKRSSSTESSSSSYYYSSYSEDSNEKVKWLSLGKDLANYPLYVTKYAPCGKCQHKAGILSGNHPIECASEALKQVDAQPPPSDSPSLEPQLNYLHRSSLTRIAPKDITLEASLPSAQLVVHQAAPQHSYEDNCTGEPVHAHQITRLQHTIAQKRTSAKESGPQAKEIIVTAIRRPEVAPASNTPIADNLAHASNHIAPTVDLNYNASGFTIQDPDSTDYNEVLFVLSREKSSACIDSTPSSTPYSTRGRLPPRTVKDLSPPISTPAYNSASIQQEVPNVSKKVTPHQAQPSEKHSIDSREEVQAILAHPFRPSGAPIVAKPVPKTPSDLSYLSCVNNIMDLHSVSAVSDTPERFQHYHSDSSIMGGSLQHASSYLSPNQPFYIAGGLFTPDMREETFSNLEEGEIPPTYQHIHERFLPPSYTYVSHNPTTSSIPSVEGEHDIPSLVELANCSLTPEEDLVLAKAMEALNI</sequence>
<evidence type="ECO:0000313" key="2">
    <source>
        <dbReference type="EMBL" id="KAE8306112.1"/>
    </source>
</evidence>
<dbReference type="OMA" id="PTQHKHP"/>
<feature type="region of interest" description="Disordered" evidence="1">
    <location>
        <begin position="744"/>
        <end position="763"/>
    </location>
</feature>
<feature type="compositionally biased region" description="Polar residues" evidence="1">
    <location>
        <begin position="700"/>
        <end position="710"/>
    </location>
</feature>
<dbReference type="Proteomes" id="UP000001548">
    <property type="component" value="Unassembled WGS sequence"/>
</dbReference>
<feature type="region of interest" description="Disordered" evidence="1">
    <location>
        <begin position="425"/>
        <end position="481"/>
    </location>
</feature>
<dbReference type="KEGG" id="gla:GL50803_002947"/>
<dbReference type="RefSeq" id="XP_001708500.1">
    <property type="nucleotide sequence ID" value="XM_001708448.1"/>
</dbReference>
<protein>
    <submittedName>
        <fullName evidence="2">Uncharacterized protein</fullName>
    </submittedName>
</protein>
<feature type="region of interest" description="Disordered" evidence="1">
    <location>
        <begin position="1"/>
        <end position="24"/>
    </location>
</feature>
<name>A8B9J7_GIAIC</name>
<dbReference type="HOGENOM" id="CLU_313413_0_0_1"/>
<feature type="compositionally biased region" description="Polar residues" evidence="1">
    <location>
        <begin position="425"/>
        <end position="448"/>
    </location>
</feature>
<dbReference type="GeneID" id="5701413"/>
<evidence type="ECO:0000256" key="1">
    <source>
        <dbReference type="SAM" id="MobiDB-lite"/>
    </source>
</evidence>
<feature type="compositionally biased region" description="Polar residues" evidence="1">
    <location>
        <begin position="12"/>
        <end position="23"/>
    </location>
</feature>
<proteinExistence type="predicted"/>
<comment type="caution">
    <text evidence="2">The sequence shown here is derived from an EMBL/GenBank/DDBJ whole genome shotgun (WGS) entry which is preliminary data.</text>
</comment>
<feature type="region of interest" description="Disordered" evidence="1">
    <location>
        <begin position="700"/>
        <end position="737"/>
    </location>
</feature>
<dbReference type="EMBL" id="AACB03000001">
    <property type="protein sequence ID" value="KAE8306112.1"/>
    <property type="molecule type" value="Genomic_DNA"/>
</dbReference>
<feature type="compositionally biased region" description="Low complexity" evidence="1">
    <location>
        <begin position="467"/>
        <end position="481"/>
    </location>
</feature>
<gene>
    <name evidence="2" type="ORF">GL50803_002947</name>
</gene>
<reference evidence="2 3" key="1">
    <citation type="journal article" date="2007" name="Science">
        <title>Genomic minimalism in the early diverging intestinal parasite Giardia lamblia.</title>
        <authorList>
            <person name="Morrison H.G."/>
            <person name="McArthur A.G."/>
            <person name="Gillin F.D."/>
            <person name="Aley S.B."/>
            <person name="Adam R.D."/>
            <person name="Olsen G.J."/>
            <person name="Best A.A."/>
            <person name="Cande W.Z."/>
            <person name="Chen F."/>
            <person name="Cipriano M.J."/>
            <person name="Davids B.J."/>
            <person name="Dawson S.C."/>
            <person name="Elmendorf H.G."/>
            <person name="Hehl A.B."/>
            <person name="Holder M.E."/>
            <person name="Huse S.M."/>
            <person name="Kim U.U."/>
            <person name="Lasek-Nesselquist E."/>
            <person name="Manning G."/>
            <person name="Nigam A."/>
            <person name="Nixon J.E."/>
            <person name="Palm D."/>
            <person name="Passamaneck N.E."/>
            <person name="Prabhu A."/>
            <person name="Reich C.I."/>
            <person name="Reiner D.S."/>
            <person name="Samuelson J."/>
            <person name="Svard S.G."/>
            <person name="Sogin M.L."/>
        </authorList>
    </citation>
    <scope>NUCLEOTIDE SEQUENCE [LARGE SCALE GENOMIC DNA]</scope>
    <source>
        <strain evidence="2 3">WB C6</strain>
    </source>
</reference>
<feature type="compositionally biased region" description="Basic residues" evidence="1">
    <location>
        <begin position="452"/>
        <end position="466"/>
    </location>
</feature>
<keyword evidence="3" id="KW-1185">Reference proteome</keyword>
<dbReference type="VEuPathDB" id="GiardiaDB:GL50803_2947"/>
<organism evidence="2 3">
    <name type="scientific">Giardia intestinalis (strain ATCC 50803 / WB clone C6)</name>
    <name type="common">Giardia lamblia</name>
    <dbReference type="NCBI Taxonomy" id="184922"/>
    <lineage>
        <taxon>Eukaryota</taxon>
        <taxon>Metamonada</taxon>
        <taxon>Diplomonadida</taxon>
        <taxon>Hexamitidae</taxon>
        <taxon>Giardiinae</taxon>
        <taxon>Giardia</taxon>
    </lineage>
</organism>
<feature type="region of interest" description="Disordered" evidence="1">
    <location>
        <begin position="36"/>
        <end position="55"/>
    </location>
</feature>
<accession>A8B9J7</accession>
<evidence type="ECO:0000313" key="3">
    <source>
        <dbReference type="Proteomes" id="UP000001548"/>
    </source>
</evidence>